<organism evidence="2 3">
    <name type="scientific">Rousettus aegyptiacus</name>
    <name type="common">Egyptian fruit bat</name>
    <name type="synonym">Pteropus aegyptiacus</name>
    <dbReference type="NCBI Taxonomy" id="9407"/>
    <lineage>
        <taxon>Eukaryota</taxon>
        <taxon>Metazoa</taxon>
        <taxon>Chordata</taxon>
        <taxon>Craniata</taxon>
        <taxon>Vertebrata</taxon>
        <taxon>Euteleostomi</taxon>
        <taxon>Mammalia</taxon>
        <taxon>Eutheria</taxon>
        <taxon>Laurasiatheria</taxon>
        <taxon>Chiroptera</taxon>
        <taxon>Yinpterochiroptera</taxon>
        <taxon>Pteropodoidea</taxon>
        <taxon>Pteropodidae</taxon>
        <taxon>Rousettinae</taxon>
        <taxon>Rousettus</taxon>
    </lineage>
</organism>
<name>A0A7J8KAK9_ROUAE</name>
<evidence type="ECO:0000313" key="3">
    <source>
        <dbReference type="Proteomes" id="UP000593571"/>
    </source>
</evidence>
<comment type="caution">
    <text evidence="2">The sequence shown here is derived from an EMBL/GenBank/DDBJ whole genome shotgun (WGS) entry which is preliminary data.</text>
</comment>
<accession>A0A7J8KAK9</accession>
<sequence>MVSLLHNHPSSTLMAFCAQSPNSGALPCQEASCLGSRRPVCTRPRLSCNYGLYLPACRPTRTRHVSQRDSGFSNSRGRARRASIGATQIDKGVLWLRPSPTAPPSEAEMGTDFAPSCPSVGRV</sequence>
<feature type="region of interest" description="Disordered" evidence="1">
    <location>
        <begin position="64"/>
        <end position="83"/>
    </location>
</feature>
<feature type="region of interest" description="Disordered" evidence="1">
    <location>
        <begin position="95"/>
        <end position="123"/>
    </location>
</feature>
<proteinExistence type="predicted"/>
<evidence type="ECO:0000313" key="2">
    <source>
        <dbReference type="EMBL" id="KAF6505884.1"/>
    </source>
</evidence>
<reference evidence="2 3" key="1">
    <citation type="journal article" date="2020" name="Nature">
        <title>Six reference-quality genomes reveal evolution of bat adaptations.</title>
        <authorList>
            <person name="Jebb D."/>
            <person name="Huang Z."/>
            <person name="Pippel M."/>
            <person name="Hughes G.M."/>
            <person name="Lavrichenko K."/>
            <person name="Devanna P."/>
            <person name="Winkler S."/>
            <person name="Jermiin L.S."/>
            <person name="Skirmuntt E.C."/>
            <person name="Katzourakis A."/>
            <person name="Burkitt-Gray L."/>
            <person name="Ray D.A."/>
            <person name="Sullivan K.A.M."/>
            <person name="Roscito J.G."/>
            <person name="Kirilenko B.M."/>
            <person name="Davalos L.M."/>
            <person name="Corthals A.P."/>
            <person name="Power M.L."/>
            <person name="Jones G."/>
            <person name="Ransome R.D."/>
            <person name="Dechmann D.K.N."/>
            <person name="Locatelli A.G."/>
            <person name="Puechmaille S.J."/>
            <person name="Fedrigo O."/>
            <person name="Jarvis E.D."/>
            <person name="Hiller M."/>
            <person name="Vernes S.C."/>
            <person name="Myers E.W."/>
            <person name="Teeling E.C."/>
        </authorList>
    </citation>
    <scope>NUCLEOTIDE SEQUENCE [LARGE SCALE GENOMIC DNA]</scope>
    <source>
        <strain evidence="2">MRouAeg1</strain>
        <tissue evidence="2">Muscle</tissue>
    </source>
</reference>
<evidence type="ECO:0000256" key="1">
    <source>
        <dbReference type="SAM" id="MobiDB-lite"/>
    </source>
</evidence>
<keyword evidence="3" id="KW-1185">Reference proteome</keyword>
<dbReference type="AlphaFoldDB" id="A0A7J8KAK9"/>
<gene>
    <name evidence="2" type="ORF">HJG63_007775</name>
</gene>
<feature type="compositionally biased region" description="Low complexity" evidence="1">
    <location>
        <begin position="70"/>
        <end position="83"/>
    </location>
</feature>
<dbReference type="Proteomes" id="UP000593571">
    <property type="component" value="Unassembled WGS sequence"/>
</dbReference>
<dbReference type="EMBL" id="JACASE010000001">
    <property type="protein sequence ID" value="KAF6505884.1"/>
    <property type="molecule type" value="Genomic_DNA"/>
</dbReference>
<protein>
    <submittedName>
        <fullName evidence="2">Uncharacterized protein</fullName>
    </submittedName>
</protein>